<gene>
    <name evidence="2" type="ORF">PCOR1329_LOCUS6008</name>
</gene>
<proteinExistence type="predicted"/>
<feature type="compositionally biased region" description="Basic and acidic residues" evidence="1">
    <location>
        <begin position="119"/>
        <end position="156"/>
    </location>
</feature>
<name>A0ABN9PU28_9DINO</name>
<comment type="caution">
    <text evidence="2">The sequence shown here is derived from an EMBL/GenBank/DDBJ whole genome shotgun (WGS) entry which is preliminary data.</text>
</comment>
<feature type="non-terminal residue" evidence="2">
    <location>
        <position position="1"/>
    </location>
</feature>
<accession>A0ABN9PU28</accession>
<protein>
    <recommendedName>
        <fullName evidence="4">Tudor domain-containing protein</fullName>
    </recommendedName>
</protein>
<feature type="region of interest" description="Disordered" evidence="1">
    <location>
        <begin position="118"/>
        <end position="174"/>
    </location>
</feature>
<organism evidence="2 3">
    <name type="scientific">Prorocentrum cordatum</name>
    <dbReference type="NCBI Taxonomy" id="2364126"/>
    <lineage>
        <taxon>Eukaryota</taxon>
        <taxon>Sar</taxon>
        <taxon>Alveolata</taxon>
        <taxon>Dinophyceae</taxon>
        <taxon>Prorocentrales</taxon>
        <taxon>Prorocentraceae</taxon>
        <taxon>Prorocentrum</taxon>
    </lineage>
</organism>
<feature type="region of interest" description="Disordered" evidence="1">
    <location>
        <begin position="1"/>
        <end position="44"/>
    </location>
</feature>
<sequence>PSCNSGPPSPSPPLDDSLPPWPGRGIPPPPRGAMAARPGVGSGVLARGRAGQVVLHDPDDPDMSYKVKFEDGTSDWFPQADVVCDASSALSGEADAAEAAERAEKELAALKLRQARHAKAQEAERQKALKEMEEDAKKRGAPGFRDKEYIDAERPKPPAATAAAFPEEVNEEVF</sequence>
<evidence type="ECO:0008006" key="4">
    <source>
        <dbReference type="Google" id="ProtNLM"/>
    </source>
</evidence>
<dbReference type="EMBL" id="CAUYUJ010001600">
    <property type="protein sequence ID" value="CAK0796702.1"/>
    <property type="molecule type" value="Genomic_DNA"/>
</dbReference>
<evidence type="ECO:0000313" key="2">
    <source>
        <dbReference type="EMBL" id="CAK0796702.1"/>
    </source>
</evidence>
<evidence type="ECO:0000256" key="1">
    <source>
        <dbReference type="SAM" id="MobiDB-lite"/>
    </source>
</evidence>
<dbReference type="Proteomes" id="UP001189429">
    <property type="component" value="Unassembled WGS sequence"/>
</dbReference>
<feature type="compositionally biased region" description="Pro residues" evidence="1">
    <location>
        <begin position="7"/>
        <end position="31"/>
    </location>
</feature>
<reference evidence="2" key="1">
    <citation type="submission" date="2023-10" db="EMBL/GenBank/DDBJ databases">
        <authorList>
            <person name="Chen Y."/>
            <person name="Shah S."/>
            <person name="Dougan E. K."/>
            <person name="Thang M."/>
            <person name="Chan C."/>
        </authorList>
    </citation>
    <scope>NUCLEOTIDE SEQUENCE [LARGE SCALE GENOMIC DNA]</scope>
</reference>
<evidence type="ECO:0000313" key="3">
    <source>
        <dbReference type="Proteomes" id="UP001189429"/>
    </source>
</evidence>
<keyword evidence="3" id="KW-1185">Reference proteome</keyword>